<dbReference type="SUPFAM" id="SSF141868">
    <property type="entry name" value="EAL domain-like"/>
    <property type="match status" value="1"/>
</dbReference>
<evidence type="ECO:0000256" key="3">
    <source>
        <dbReference type="ARBA" id="ARBA00022475"/>
    </source>
</evidence>
<dbReference type="RefSeq" id="WP_327618259.1">
    <property type="nucleotide sequence ID" value="NZ_JAYWTM010000009.1"/>
</dbReference>
<dbReference type="CDD" id="cd01948">
    <property type="entry name" value="EAL"/>
    <property type="match status" value="1"/>
</dbReference>
<dbReference type="PROSITE" id="PS50883">
    <property type="entry name" value="EAL"/>
    <property type="match status" value="1"/>
</dbReference>
<accession>A0ABU6JRT0</accession>
<gene>
    <name evidence="12" type="ORF">VSX58_11825</name>
</gene>
<feature type="domain" description="EAL" evidence="11">
    <location>
        <begin position="266"/>
        <end position="518"/>
    </location>
</feature>
<evidence type="ECO:0000259" key="11">
    <source>
        <dbReference type="PROSITE" id="PS50883"/>
    </source>
</evidence>
<dbReference type="InterPro" id="IPR035919">
    <property type="entry name" value="EAL_sf"/>
</dbReference>
<evidence type="ECO:0000256" key="7">
    <source>
        <dbReference type="ARBA" id="ARBA00022989"/>
    </source>
</evidence>
<name>A0ABU6JRT0_9GAMM</name>
<evidence type="ECO:0000256" key="2">
    <source>
        <dbReference type="ARBA" id="ARBA00012282"/>
    </source>
</evidence>
<dbReference type="SMART" id="SM00052">
    <property type="entry name" value="EAL"/>
    <property type="match status" value="1"/>
</dbReference>
<dbReference type="EC" id="3.1.4.52" evidence="2"/>
<evidence type="ECO:0000256" key="5">
    <source>
        <dbReference type="ARBA" id="ARBA00022692"/>
    </source>
</evidence>
<evidence type="ECO:0000313" key="12">
    <source>
        <dbReference type="EMBL" id="MEC5343280.1"/>
    </source>
</evidence>
<comment type="catalytic activity">
    <reaction evidence="9">
        <text>3',3'-c-di-GMP + H2O = 5'-phosphoguanylyl(3'-&gt;5')guanosine + H(+)</text>
        <dbReference type="Rhea" id="RHEA:24902"/>
        <dbReference type="ChEBI" id="CHEBI:15377"/>
        <dbReference type="ChEBI" id="CHEBI:15378"/>
        <dbReference type="ChEBI" id="CHEBI:58754"/>
        <dbReference type="ChEBI" id="CHEBI:58805"/>
        <dbReference type="EC" id="3.1.4.52"/>
    </reaction>
</comment>
<keyword evidence="3" id="KW-1003">Cell membrane</keyword>
<organism evidence="12 13">
    <name type="scientific">Brenneria populi</name>
    <dbReference type="NCBI Taxonomy" id="1505588"/>
    <lineage>
        <taxon>Bacteria</taxon>
        <taxon>Pseudomonadati</taxon>
        <taxon>Pseudomonadota</taxon>
        <taxon>Gammaproteobacteria</taxon>
        <taxon>Enterobacterales</taxon>
        <taxon>Pectobacteriaceae</taxon>
        <taxon>Brenneria</taxon>
    </lineage>
</organism>
<dbReference type="Pfam" id="PF12792">
    <property type="entry name" value="CSS-motif"/>
    <property type="match status" value="1"/>
</dbReference>
<keyword evidence="4" id="KW-0973">c-di-GMP</keyword>
<dbReference type="EMBL" id="JAYWTM010000009">
    <property type="protein sequence ID" value="MEC5343280.1"/>
    <property type="molecule type" value="Genomic_DNA"/>
</dbReference>
<dbReference type="Pfam" id="PF00563">
    <property type="entry name" value="EAL"/>
    <property type="match status" value="1"/>
</dbReference>
<dbReference type="Gene3D" id="3.20.20.450">
    <property type="entry name" value="EAL domain"/>
    <property type="match status" value="1"/>
</dbReference>
<evidence type="ECO:0000256" key="6">
    <source>
        <dbReference type="ARBA" id="ARBA00022801"/>
    </source>
</evidence>
<proteinExistence type="predicted"/>
<reference evidence="12 13" key="1">
    <citation type="journal article" date="2017" name="Int. J. Syst. Evol. Microbiol.">
        <title>Brenneria populi subsp. brevivirga subsp. nov. isolated from symptomatic bark of Populus x euramericana canker, and description of Brenneria populi subsp. populi subsp. nov.</title>
        <authorList>
            <person name="Zheng M.H."/>
            <person name="Piao C.G."/>
            <person name="Xue H."/>
            <person name="Guo M.W."/>
            <person name="Li Y."/>
        </authorList>
    </citation>
    <scope>NUCLEOTIDE SEQUENCE [LARGE SCALE GENOMIC DNA]</scope>
    <source>
        <strain evidence="12 13">D9-5</strain>
    </source>
</reference>
<keyword evidence="5 10" id="KW-0812">Transmembrane</keyword>
<protein>
    <recommendedName>
        <fullName evidence="2">cyclic-guanylate-specific phosphodiesterase</fullName>
        <ecNumber evidence="2">3.1.4.52</ecNumber>
    </recommendedName>
</protein>
<evidence type="ECO:0000313" key="13">
    <source>
        <dbReference type="Proteomes" id="UP001309705"/>
    </source>
</evidence>
<keyword evidence="6" id="KW-0378">Hydrolase</keyword>
<dbReference type="InterPro" id="IPR050706">
    <property type="entry name" value="Cyclic-di-GMP_PDE-like"/>
</dbReference>
<keyword evidence="13" id="KW-1185">Reference proteome</keyword>
<keyword evidence="8 10" id="KW-0472">Membrane</keyword>
<sequence length="531" mass="60004">MISRHGKKRKRHWPLLLTASLLPLLFGLLLTFVESRIMVKRDLESTAQVVMFHAEHIADRAWSMADELNRLAGRPCDAISADLQHLISVFSYFRMIGVTRDARVYCSSLPFNAATPLDMAAQPRLPAPASERWSQSLKGALDVKNRPAVVFAQTPSRGYGSYVVVDARHFIDLMRAVGQIRKYQLTLTVNQGYPIQVGRPIAPASGVFPTTELLFQSAKYPIAIRVMAPTSESIRIWQKTSFTFIPLAVVLSLIFTVILWRRQKRLRQRQDEIHRGIAKGEFSVYYQPVYSIESQSCIGVEALLRWRRSNGQWIKPDIFISTAETEGMIIPLTQHLFDLVATDIAGWRVDPGFHLGLNVAAEHLQHPDFVADVRDFAAKIAAHRLNISLELTERTLIGNGADVIQRLHQLRKDGFSISIDDFGTGHCSLSYLQNFPIDFLKIDRGFIHILSSPDEEAPILDAIISLSHRMKLGMVAEGVETTEQLAYLQQRGVVLIQGFLYAKPMSSESFIVWLHYNGSRSLERILFKKET</sequence>
<evidence type="ECO:0000256" key="1">
    <source>
        <dbReference type="ARBA" id="ARBA00004651"/>
    </source>
</evidence>
<dbReference type="InterPro" id="IPR024744">
    <property type="entry name" value="CSS-motif_dom"/>
</dbReference>
<keyword evidence="7 10" id="KW-1133">Transmembrane helix</keyword>
<evidence type="ECO:0000256" key="8">
    <source>
        <dbReference type="ARBA" id="ARBA00023136"/>
    </source>
</evidence>
<dbReference type="PANTHER" id="PTHR33121:SF81">
    <property type="entry name" value="CYCLIC DI-GMP PHOSPHODIESTERASE PDEB-RELATED"/>
    <property type="match status" value="1"/>
</dbReference>
<evidence type="ECO:0000256" key="9">
    <source>
        <dbReference type="ARBA" id="ARBA00034290"/>
    </source>
</evidence>
<feature type="transmembrane region" description="Helical" evidence="10">
    <location>
        <begin position="241"/>
        <end position="260"/>
    </location>
</feature>
<evidence type="ECO:0000256" key="10">
    <source>
        <dbReference type="SAM" id="Phobius"/>
    </source>
</evidence>
<dbReference type="Proteomes" id="UP001309705">
    <property type="component" value="Unassembled WGS sequence"/>
</dbReference>
<evidence type="ECO:0000256" key="4">
    <source>
        <dbReference type="ARBA" id="ARBA00022636"/>
    </source>
</evidence>
<comment type="caution">
    <text evidence="12">The sequence shown here is derived from an EMBL/GenBank/DDBJ whole genome shotgun (WGS) entry which is preliminary data.</text>
</comment>
<dbReference type="PANTHER" id="PTHR33121">
    <property type="entry name" value="CYCLIC DI-GMP PHOSPHODIESTERASE PDEF"/>
    <property type="match status" value="1"/>
</dbReference>
<comment type="subcellular location">
    <subcellularLocation>
        <location evidence="1">Cell membrane</location>
        <topology evidence="1">Multi-pass membrane protein</topology>
    </subcellularLocation>
</comment>
<dbReference type="InterPro" id="IPR001633">
    <property type="entry name" value="EAL_dom"/>
</dbReference>